<gene>
    <name evidence="1" type="ORF">B4110_0309</name>
</gene>
<protein>
    <submittedName>
        <fullName evidence="1">Uncharacterized protein</fullName>
    </submittedName>
</protein>
<evidence type="ECO:0000313" key="2">
    <source>
        <dbReference type="Proteomes" id="UP000075324"/>
    </source>
</evidence>
<dbReference type="PATRIC" id="fig|153151.4.peg.251"/>
<dbReference type="EMBL" id="LQYW01000091">
    <property type="protein sequence ID" value="KYD27687.1"/>
    <property type="molecule type" value="Genomic_DNA"/>
</dbReference>
<sequence>MQMLSENVKTSGRIAAAVELLMLAGNLSDDLVGQFGNLVSKAILTADYCWQDKKQLRIYLSMMKKTRTIYFMLYIWASRVTYMKKWMI</sequence>
<dbReference type="AlphaFoldDB" id="A0A150MT86"/>
<comment type="caution">
    <text evidence="1">The sequence shown here is derived from an EMBL/GenBank/DDBJ whole genome shotgun (WGS) entry which is preliminary data.</text>
</comment>
<organism evidence="1 2">
    <name type="scientific">Parageobacillus toebii</name>
    <dbReference type="NCBI Taxonomy" id="153151"/>
    <lineage>
        <taxon>Bacteria</taxon>
        <taxon>Bacillati</taxon>
        <taxon>Bacillota</taxon>
        <taxon>Bacilli</taxon>
        <taxon>Bacillales</taxon>
        <taxon>Anoxybacillaceae</taxon>
        <taxon>Parageobacillus</taxon>
    </lineage>
</organism>
<reference evidence="1 2" key="1">
    <citation type="submission" date="2016-01" db="EMBL/GenBank/DDBJ databases">
        <title>Draft Genome Sequences of Seven Thermophilic Sporeformers Isolated from Foods.</title>
        <authorList>
            <person name="Berendsen E.M."/>
            <person name="Wells-Bennik M.H."/>
            <person name="Krawcyk A.O."/>
            <person name="De Jong A."/>
            <person name="Holsappel S."/>
            <person name="Eijlander R.T."/>
            <person name="Kuipers O.P."/>
        </authorList>
    </citation>
    <scope>NUCLEOTIDE SEQUENCE [LARGE SCALE GENOMIC DNA]</scope>
    <source>
        <strain evidence="1 2">B4110</strain>
    </source>
</reference>
<proteinExistence type="predicted"/>
<name>A0A150MT86_9BACL</name>
<dbReference type="RefSeq" id="WP_062678532.1">
    <property type="nucleotide sequence ID" value="NZ_LQYW01000091.1"/>
</dbReference>
<evidence type="ECO:0000313" key="1">
    <source>
        <dbReference type="EMBL" id="KYD27687.1"/>
    </source>
</evidence>
<accession>A0A150MT86</accession>
<dbReference type="Proteomes" id="UP000075324">
    <property type="component" value="Unassembled WGS sequence"/>
</dbReference>